<reference evidence="1 2" key="1">
    <citation type="journal article" date="2012" name="Proc. Natl. Acad. Sci. U.S.A.">
        <title>Comparative genomics of Ceriporiopsis subvermispora and Phanerochaete chrysosporium provide insight into selective ligninolysis.</title>
        <authorList>
            <person name="Fernandez-Fueyo E."/>
            <person name="Ruiz-Duenas F.J."/>
            <person name="Ferreira P."/>
            <person name="Floudas D."/>
            <person name="Hibbett D.S."/>
            <person name="Canessa P."/>
            <person name="Larrondo L.F."/>
            <person name="James T.Y."/>
            <person name="Seelenfreund D."/>
            <person name="Lobos S."/>
            <person name="Polanco R."/>
            <person name="Tello M."/>
            <person name="Honda Y."/>
            <person name="Watanabe T."/>
            <person name="Watanabe T."/>
            <person name="Ryu J.S."/>
            <person name="Kubicek C.P."/>
            <person name="Schmoll M."/>
            <person name="Gaskell J."/>
            <person name="Hammel K.E."/>
            <person name="St John F.J."/>
            <person name="Vanden Wymelenberg A."/>
            <person name="Sabat G."/>
            <person name="Splinter BonDurant S."/>
            <person name="Syed K."/>
            <person name="Yadav J.S."/>
            <person name="Doddapaneni H."/>
            <person name="Subramanian V."/>
            <person name="Lavin J.L."/>
            <person name="Oguiza J.A."/>
            <person name="Perez G."/>
            <person name="Pisabarro A.G."/>
            <person name="Ramirez L."/>
            <person name="Santoyo F."/>
            <person name="Master E."/>
            <person name="Coutinho P.M."/>
            <person name="Henrissat B."/>
            <person name="Lombard V."/>
            <person name="Magnuson J.K."/>
            <person name="Kuees U."/>
            <person name="Hori C."/>
            <person name="Igarashi K."/>
            <person name="Samejima M."/>
            <person name="Held B.W."/>
            <person name="Barry K.W."/>
            <person name="LaButti K.M."/>
            <person name="Lapidus A."/>
            <person name="Lindquist E.A."/>
            <person name="Lucas S.M."/>
            <person name="Riley R."/>
            <person name="Salamov A.A."/>
            <person name="Hoffmeister D."/>
            <person name="Schwenk D."/>
            <person name="Hadar Y."/>
            <person name="Yarden O."/>
            <person name="de Vries R.P."/>
            <person name="Wiebenga A."/>
            <person name="Stenlid J."/>
            <person name="Eastwood D."/>
            <person name="Grigoriev I.V."/>
            <person name="Berka R.M."/>
            <person name="Blanchette R.A."/>
            <person name="Kersten P."/>
            <person name="Martinez A.T."/>
            <person name="Vicuna R."/>
            <person name="Cullen D."/>
        </authorList>
    </citation>
    <scope>NUCLEOTIDE SEQUENCE [LARGE SCALE GENOMIC DNA]</scope>
    <source>
        <strain evidence="1 2">B</strain>
    </source>
</reference>
<dbReference type="HOGENOM" id="CLU_2885567_0_0_1"/>
<dbReference type="Proteomes" id="UP000016930">
    <property type="component" value="Unassembled WGS sequence"/>
</dbReference>
<gene>
    <name evidence="1" type="ORF">CERSUDRAFT_118822</name>
</gene>
<protein>
    <submittedName>
        <fullName evidence="1">Uncharacterized protein</fullName>
    </submittedName>
</protein>
<accession>M2P9Q0</accession>
<keyword evidence="2" id="KW-1185">Reference proteome</keyword>
<proteinExistence type="predicted"/>
<organism evidence="1 2">
    <name type="scientific">Ceriporiopsis subvermispora (strain B)</name>
    <name type="common">White-rot fungus</name>
    <name type="synonym">Gelatoporia subvermispora</name>
    <dbReference type="NCBI Taxonomy" id="914234"/>
    <lineage>
        <taxon>Eukaryota</taxon>
        <taxon>Fungi</taxon>
        <taxon>Dikarya</taxon>
        <taxon>Basidiomycota</taxon>
        <taxon>Agaricomycotina</taxon>
        <taxon>Agaricomycetes</taxon>
        <taxon>Polyporales</taxon>
        <taxon>Gelatoporiaceae</taxon>
        <taxon>Gelatoporia</taxon>
    </lineage>
</organism>
<evidence type="ECO:0000313" key="1">
    <source>
        <dbReference type="EMBL" id="EMD32189.1"/>
    </source>
</evidence>
<name>M2P9Q0_CERS8</name>
<sequence>MANLRHLPSERGSRWNSVIKAITLSARSIDVRSRYDATKPQCLLLLPNGVRSRLDSFVYPKAS</sequence>
<dbReference type="AlphaFoldDB" id="M2P9Q0"/>
<evidence type="ECO:0000313" key="2">
    <source>
        <dbReference type="Proteomes" id="UP000016930"/>
    </source>
</evidence>
<dbReference type="EMBL" id="KB445812">
    <property type="protein sequence ID" value="EMD32189.1"/>
    <property type="molecule type" value="Genomic_DNA"/>
</dbReference>